<dbReference type="InterPro" id="IPR000531">
    <property type="entry name" value="Beta-barrel_TonB"/>
</dbReference>
<dbReference type="SUPFAM" id="SSF49464">
    <property type="entry name" value="Carboxypeptidase regulatory domain-like"/>
    <property type="match status" value="1"/>
</dbReference>
<evidence type="ECO:0000259" key="13">
    <source>
        <dbReference type="Pfam" id="PF00593"/>
    </source>
</evidence>
<evidence type="ECO:0000256" key="2">
    <source>
        <dbReference type="ARBA" id="ARBA00022448"/>
    </source>
</evidence>
<dbReference type="Pfam" id="PF07715">
    <property type="entry name" value="Plug"/>
    <property type="match status" value="1"/>
</dbReference>
<organism evidence="15 16">
    <name type="scientific">Christiangramia lutea</name>
    <dbReference type="NCBI Taxonomy" id="1607951"/>
    <lineage>
        <taxon>Bacteria</taxon>
        <taxon>Pseudomonadati</taxon>
        <taxon>Bacteroidota</taxon>
        <taxon>Flavobacteriia</taxon>
        <taxon>Flavobacteriales</taxon>
        <taxon>Flavobacteriaceae</taxon>
        <taxon>Christiangramia</taxon>
    </lineage>
</organism>
<protein>
    <submittedName>
        <fullName evidence="15">SusC/RagA family TonB-linked outer membrane protein</fullName>
    </submittedName>
</protein>
<evidence type="ECO:0000256" key="4">
    <source>
        <dbReference type="ARBA" id="ARBA00022692"/>
    </source>
</evidence>
<dbReference type="InterPro" id="IPR039426">
    <property type="entry name" value="TonB-dep_rcpt-like"/>
</dbReference>
<comment type="similarity">
    <text evidence="10 11">Belongs to the TonB-dependent receptor family.</text>
</comment>
<evidence type="ECO:0000256" key="1">
    <source>
        <dbReference type="ARBA" id="ARBA00004571"/>
    </source>
</evidence>
<evidence type="ECO:0000256" key="10">
    <source>
        <dbReference type="PROSITE-ProRule" id="PRU01360"/>
    </source>
</evidence>
<dbReference type="InterPro" id="IPR037066">
    <property type="entry name" value="Plug_dom_sf"/>
</dbReference>
<evidence type="ECO:0000256" key="11">
    <source>
        <dbReference type="RuleBase" id="RU003357"/>
    </source>
</evidence>
<comment type="caution">
    <text evidence="15">The sequence shown here is derived from an EMBL/GenBank/DDBJ whole genome shotgun (WGS) entry which is preliminary data.</text>
</comment>
<dbReference type="Proteomes" id="UP001139226">
    <property type="component" value="Unassembled WGS sequence"/>
</dbReference>
<dbReference type="InterPro" id="IPR023997">
    <property type="entry name" value="TonB-dep_OMP_SusC/RagA_CS"/>
</dbReference>
<keyword evidence="8" id="KW-0675">Receptor</keyword>
<evidence type="ECO:0000256" key="12">
    <source>
        <dbReference type="SAM" id="SignalP"/>
    </source>
</evidence>
<reference evidence="15" key="1">
    <citation type="submission" date="2022-03" db="EMBL/GenBank/DDBJ databases">
        <title>Gramella crocea sp. nov., isolated from activated sludge of a seafood processing plant.</title>
        <authorList>
            <person name="Zhang X."/>
        </authorList>
    </citation>
    <scope>NUCLEOTIDE SEQUENCE</scope>
    <source>
        <strain evidence="15">YJ019</strain>
    </source>
</reference>
<dbReference type="NCBIfam" id="TIGR04056">
    <property type="entry name" value="OMP_RagA_SusC"/>
    <property type="match status" value="1"/>
</dbReference>
<dbReference type="PANTHER" id="PTHR30069:SF29">
    <property type="entry name" value="HEMOGLOBIN AND HEMOGLOBIN-HAPTOGLOBIN-BINDING PROTEIN 1-RELATED"/>
    <property type="match status" value="1"/>
</dbReference>
<keyword evidence="4 10" id="KW-0812">Transmembrane</keyword>
<keyword evidence="3 10" id="KW-1134">Transmembrane beta strand</keyword>
<evidence type="ECO:0000256" key="8">
    <source>
        <dbReference type="ARBA" id="ARBA00023170"/>
    </source>
</evidence>
<gene>
    <name evidence="15" type="ORF">ML462_15290</name>
</gene>
<comment type="subcellular location">
    <subcellularLocation>
        <location evidence="1 10">Cell outer membrane</location>
        <topology evidence="1 10">Multi-pass membrane protein</topology>
    </subcellularLocation>
</comment>
<accession>A0A9X1V5L4</accession>
<keyword evidence="16" id="KW-1185">Reference proteome</keyword>
<dbReference type="SUPFAM" id="SSF56935">
    <property type="entry name" value="Porins"/>
    <property type="match status" value="1"/>
</dbReference>
<dbReference type="GO" id="GO:0044718">
    <property type="term" value="P:siderophore transmembrane transport"/>
    <property type="evidence" value="ECO:0007669"/>
    <property type="project" value="TreeGrafter"/>
</dbReference>
<dbReference type="Gene3D" id="2.170.130.10">
    <property type="entry name" value="TonB-dependent receptor, plug domain"/>
    <property type="match status" value="1"/>
</dbReference>
<evidence type="ECO:0000313" key="16">
    <source>
        <dbReference type="Proteomes" id="UP001139226"/>
    </source>
</evidence>
<dbReference type="RefSeq" id="WP_240714699.1">
    <property type="nucleotide sequence ID" value="NZ_JAKVTV010000006.1"/>
</dbReference>
<feature type="chain" id="PRO_5040956026" evidence="12">
    <location>
        <begin position="23"/>
        <end position="1089"/>
    </location>
</feature>
<evidence type="ECO:0000256" key="5">
    <source>
        <dbReference type="ARBA" id="ARBA00022729"/>
    </source>
</evidence>
<feature type="domain" description="TonB-dependent receptor-like beta-barrel" evidence="13">
    <location>
        <begin position="461"/>
        <end position="812"/>
    </location>
</feature>
<dbReference type="AlphaFoldDB" id="A0A9X1V5L4"/>
<proteinExistence type="inferred from homology"/>
<sequence>MKKRLQGFLTLLLVLVVQIGFAQEKTVTGTVVDEDGLPLPGVNVIEKGTSNGVQSDFDGNYSISVEEGKVLVYSYLGFATQELSVGSSDVIDVTMTVDAAALDEVVVVGYGTATKQSFTGSATTIEAENLDVKSTSNITQALAGEVAGVNVINTSGQPGTASTIRIRGYGSVNGNRDPLYVIDGVPLNVSTGADPNDPDNEAINTINSINPADIKSTTILKDATATAIYGSRGANGVVLITTKSGSAGEDYIEVDVKTGVNTQMIPRYDVLRSPEEYIGYVWEGIYNRGVITGQADPVGFANSQLFTDNYIPAGYNMWNVADGGELIDPETRMVRDGVTRRYTPQRYEDLAFDSSIRTEASARFGGGNEKTKYFASVGYLNDDGYAIRTGFDRYTSRLNVTSQVKEWLEVGVNLGYTYSETIANGQTVGSENLFEFADKMAPVFPVFLRDDNFELVPDPIFGGNQYDYGSDSGFRARPNANNLNPIASALYDFNGSNRHQLNGNMSLNIDITDNLRFETRFGGNYFMDREKQFRNPFYGGGRSTGGDLYTEDVEYYSTNFLQLLRYTDQFGDHGINAFVAHESNKINRSETQNYKGLSVSPDIYELNNFVENLSPPVGFSEGRSLESYFGQINYDYDDKYYFSGSVRRDGSSRFVNDKWGTFGSAGVSWVISNEGFFNSGLVNFLKVKASYGITGDEAGVEYYEGYDTFNLGLLAGGISISQRDNGNPDLTWETSKMFQVGTEFSLGRFLDGSVDYYRKRTDNLIFERRVGPSQGIAIITVNDGELLNSAIEFNLTGHIINTRDFKLDLNINGELPQNEIITMPLEPSTGEERILDNSPGFYAYSQGSSIYDFYMREYAGVDPANGAPLWYQYYNDVNGNGIFDGDDESIASMTTYLNDNPDATVERRVTDTYASATDKYVGKSGIPDVRGGFRLGGRFKGFNFSTQFIYSLGGHAYDAQYAELMSDRFGAAGNNFHSDIADRWQRPGDITDVPALTDNAIVNGTSTSTRFLTSTDYLALNNALVGYTFDSDVIGSTGLDLLNIFVSGDNLFAKTAREGFLPNTSQSGNSGRRLYAPLTTVTLGVRVKF</sequence>
<keyword evidence="9 10" id="KW-0998">Cell outer membrane</keyword>
<dbReference type="Pfam" id="PF13715">
    <property type="entry name" value="CarbopepD_reg_2"/>
    <property type="match status" value="1"/>
</dbReference>
<dbReference type="PANTHER" id="PTHR30069">
    <property type="entry name" value="TONB-DEPENDENT OUTER MEMBRANE RECEPTOR"/>
    <property type="match status" value="1"/>
</dbReference>
<dbReference type="NCBIfam" id="TIGR04057">
    <property type="entry name" value="SusC_RagA_signa"/>
    <property type="match status" value="1"/>
</dbReference>
<evidence type="ECO:0000313" key="15">
    <source>
        <dbReference type="EMBL" id="MCH4824536.1"/>
    </source>
</evidence>
<dbReference type="InterPro" id="IPR036942">
    <property type="entry name" value="Beta-barrel_TonB_sf"/>
</dbReference>
<evidence type="ECO:0000256" key="3">
    <source>
        <dbReference type="ARBA" id="ARBA00022452"/>
    </source>
</evidence>
<feature type="signal peptide" evidence="12">
    <location>
        <begin position="1"/>
        <end position="22"/>
    </location>
</feature>
<keyword evidence="5 12" id="KW-0732">Signal</keyword>
<dbReference type="PROSITE" id="PS52016">
    <property type="entry name" value="TONB_DEPENDENT_REC_3"/>
    <property type="match status" value="1"/>
</dbReference>
<keyword evidence="2 10" id="KW-0813">Transport</keyword>
<dbReference type="Gene3D" id="2.60.40.1120">
    <property type="entry name" value="Carboxypeptidase-like, regulatory domain"/>
    <property type="match status" value="1"/>
</dbReference>
<dbReference type="GO" id="GO:0009279">
    <property type="term" value="C:cell outer membrane"/>
    <property type="evidence" value="ECO:0007669"/>
    <property type="project" value="UniProtKB-SubCell"/>
</dbReference>
<dbReference type="EMBL" id="JAKVTV010000006">
    <property type="protein sequence ID" value="MCH4824536.1"/>
    <property type="molecule type" value="Genomic_DNA"/>
</dbReference>
<dbReference type="InterPro" id="IPR008969">
    <property type="entry name" value="CarboxyPept-like_regulatory"/>
</dbReference>
<dbReference type="Pfam" id="PF00593">
    <property type="entry name" value="TonB_dep_Rec_b-barrel"/>
    <property type="match status" value="1"/>
</dbReference>
<evidence type="ECO:0000256" key="7">
    <source>
        <dbReference type="ARBA" id="ARBA00023136"/>
    </source>
</evidence>
<dbReference type="Gene3D" id="2.40.170.20">
    <property type="entry name" value="TonB-dependent receptor, beta-barrel domain"/>
    <property type="match status" value="1"/>
</dbReference>
<feature type="domain" description="TonB-dependent receptor plug" evidence="14">
    <location>
        <begin position="115"/>
        <end position="237"/>
    </location>
</feature>
<dbReference type="InterPro" id="IPR023996">
    <property type="entry name" value="TonB-dep_OMP_SusC/RagA"/>
</dbReference>
<dbReference type="GO" id="GO:0015344">
    <property type="term" value="F:siderophore uptake transmembrane transporter activity"/>
    <property type="evidence" value="ECO:0007669"/>
    <property type="project" value="TreeGrafter"/>
</dbReference>
<dbReference type="FunFam" id="2.170.130.10:FF:000008">
    <property type="entry name" value="SusC/RagA family TonB-linked outer membrane protein"/>
    <property type="match status" value="1"/>
</dbReference>
<evidence type="ECO:0000256" key="9">
    <source>
        <dbReference type="ARBA" id="ARBA00023237"/>
    </source>
</evidence>
<dbReference type="InterPro" id="IPR012910">
    <property type="entry name" value="Plug_dom"/>
</dbReference>
<name>A0A9X1V5L4_9FLAO</name>
<evidence type="ECO:0000259" key="14">
    <source>
        <dbReference type="Pfam" id="PF07715"/>
    </source>
</evidence>
<evidence type="ECO:0000256" key="6">
    <source>
        <dbReference type="ARBA" id="ARBA00023077"/>
    </source>
</evidence>
<keyword evidence="6 11" id="KW-0798">TonB box</keyword>
<keyword evidence="7 10" id="KW-0472">Membrane</keyword>